<keyword evidence="1" id="KW-0812">Transmembrane</keyword>
<evidence type="ECO:0000313" key="3">
    <source>
        <dbReference type="Proteomes" id="UP000319817"/>
    </source>
</evidence>
<keyword evidence="3" id="KW-1185">Reference proteome</keyword>
<dbReference type="Gene3D" id="2.60.120.430">
    <property type="entry name" value="Galactose-binding lectin"/>
    <property type="match status" value="1"/>
</dbReference>
<evidence type="ECO:0000256" key="1">
    <source>
        <dbReference type="SAM" id="Phobius"/>
    </source>
</evidence>
<gene>
    <name evidence="2" type="ORF">K239x_10310</name>
</gene>
<organism evidence="2 3">
    <name type="scientific">Stieleria marina</name>
    <dbReference type="NCBI Taxonomy" id="1930275"/>
    <lineage>
        <taxon>Bacteria</taxon>
        <taxon>Pseudomonadati</taxon>
        <taxon>Planctomycetota</taxon>
        <taxon>Planctomycetia</taxon>
        <taxon>Pirellulales</taxon>
        <taxon>Pirellulaceae</taxon>
        <taxon>Stieleria</taxon>
    </lineage>
</organism>
<reference evidence="2 3" key="1">
    <citation type="submission" date="2019-02" db="EMBL/GenBank/DDBJ databases">
        <title>Deep-cultivation of Planctomycetes and their phenomic and genomic characterization uncovers novel biology.</title>
        <authorList>
            <person name="Wiegand S."/>
            <person name="Jogler M."/>
            <person name="Boedeker C."/>
            <person name="Pinto D."/>
            <person name="Vollmers J."/>
            <person name="Rivas-Marin E."/>
            <person name="Kohn T."/>
            <person name="Peeters S.H."/>
            <person name="Heuer A."/>
            <person name="Rast P."/>
            <person name="Oberbeckmann S."/>
            <person name="Bunk B."/>
            <person name="Jeske O."/>
            <person name="Meyerdierks A."/>
            <person name="Storesund J.E."/>
            <person name="Kallscheuer N."/>
            <person name="Luecker S."/>
            <person name="Lage O.M."/>
            <person name="Pohl T."/>
            <person name="Merkel B.J."/>
            <person name="Hornburger P."/>
            <person name="Mueller R.-W."/>
            <person name="Bruemmer F."/>
            <person name="Labrenz M."/>
            <person name="Spormann A.M."/>
            <person name="Op den Camp H."/>
            <person name="Overmann J."/>
            <person name="Amann R."/>
            <person name="Jetten M.S.M."/>
            <person name="Mascher T."/>
            <person name="Medema M.H."/>
            <person name="Devos D.P."/>
            <person name="Kaster A.-K."/>
            <person name="Ovreas L."/>
            <person name="Rohde M."/>
            <person name="Galperin M.Y."/>
            <person name="Jogler C."/>
        </authorList>
    </citation>
    <scope>NUCLEOTIDE SEQUENCE [LARGE SCALE GENOMIC DNA]</scope>
    <source>
        <strain evidence="2 3">K23_9</strain>
    </source>
</reference>
<protein>
    <submittedName>
        <fullName evidence="2">VanZ like family protein</fullName>
    </submittedName>
</protein>
<keyword evidence="1" id="KW-1133">Transmembrane helix</keyword>
<proteinExistence type="predicted"/>
<name>A0A517NPN6_9BACT</name>
<evidence type="ECO:0000313" key="2">
    <source>
        <dbReference type="EMBL" id="QDT09086.1"/>
    </source>
</evidence>
<dbReference type="Proteomes" id="UP000319817">
    <property type="component" value="Chromosome"/>
</dbReference>
<dbReference type="OrthoDB" id="255861at2"/>
<feature type="transmembrane region" description="Helical" evidence="1">
    <location>
        <begin position="133"/>
        <end position="157"/>
    </location>
</feature>
<accession>A0A517NPN6</accession>
<keyword evidence="1" id="KW-0472">Membrane</keyword>
<dbReference type="AlphaFoldDB" id="A0A517NPN6"/>
<feature type="transmembrane region" description="Helical" evidence="1">
    <location>
        <begin position="100"/>
        <end position="121"/>
    </location>
</feature>
<dbReference type="EMBL" id="CP036526">
    <property type="protein sequence ID" value="QDT09086.1"/>
    <property type="molecule type" value="Genomic_DNA"/>
</dbReference>
<feature type="transmembrane region" description="Helical" evidence="1">
    <location>
        <begin position="70"/>
        <end position="88"/>
    </location>
</feature>
<sequence>MNDLRRRAIAAAAALIALAIGLLLMPVPAGGRFYSSLGDLFHTPLFFGLTIITLLLLEKVKPAGQNRRRVLSRCWILGLSLFVFGVGMELVQHFAGRTAAIHDAVANGMGVLIGASTFLLIKRDVVWPGNRHVKRWFVGAVLAALVVAWSGPIVMLIDHQKMRSEFPMLSSFDSKAEISRWYFRESSAKLTESGATDGSYAMLVTFPQDQSSVTLVEMNADWTDVESLQMDLLFPGRPDGQQAIDGQEPEELMVLLSVVDRHHKNYVTDLFEKPWTLRRGKVEHITITRDEILSGPRDREMDLSQIRYVTVGLKDRAAPVEIIIDAVRLTLRD</sequence>
<dbReference type="RefSeq" id="WP_145416550.1">
    <property type="nucleotide sequence ID" value="NZ_CP036526.1"/>
</dbReference>
<feature type="transmembrane region" description="Helical" evidence="1">
    <location>
        <begin position="41"/>
        <end position="58"/>
    </location>
</feature>